<gene>
    <name evidence="2" type="ORF">THIOM_005542</name>
</gene>
<feature type="coiled-coil region" evidence="1">
    <location>
        <begin position="486"/>
        <end position="513"/>
    </location>
</feature>
<evidence type="ECO:0000313" key="3">
    <source>
        <dbReference type="Proteomes" id="UP000076962"/>
    </source>
</evidence>
<accession>A0A0A6P0G2</accession>
<sequence length="516" mass="60169">MEITTLNEDIDSLLNRWPENEASAAQQACWPQTQSLQHKHLGIDNPDCLRLLAEDGWDGEPVFSGAYFWNNDHRWPPDRDLIRLGIFFQMAFERTLAMVLKGQWERFFEKESRIDNNGGKNREWAHSFQQLNLLEALVAFPEEAKQLSLEFNPGYGRCANAEALFDLFEQHKHAATEAGYDRAKFNTLINQMIMAHAHLLGNHSPELDAFIAERHKEQALIKDSSQEEQDEFWRSKLIWLEQQNILENWLLQLENQRLKNANIHQKWAATFGELFYALKEKQYQVLSLQRRIQFKMTNPKLNQEALEQLEQEALKEEHEALSHLQSEVVVAELLQTLGTHGQSLNPKEQADYEREVKRVLLKIHFKTHPDRLPKEFTQQQRQELEKYFFSVRKINPKEIGLDLRSLPQLLGILDHVEAIWESMGLDIDARQVIRGESLKDQLAWLKKENLRFEQEVAEIRNDLKFICDDPEIREQATSLQSVEPVKKGLQEQLAQYEAEANKLEAELASLFSSEAA</sequence>
<dbReference type="AlphaFoldDB" id="A0A0A6P0G2"/>
<keyword evidence="1" id="KW-0175">Coiled coil</keyword>
<proteinExistence type="predicted"/>
<evidence type="ECO:0000313" key="2">
    <source>
        <dbReference type="EMBL" id="OAD18852.1"/>
    </source>
</evidence>
<dbReference type="EMBL" id="LUTY01003063">
    <property type="protein sequence ID" value="OAD18852.1"/>
    <property type="molecule type" value="Genomic_DNA"/>
</dbReference>
<organism evidence="2 3">
    <name type="scientific">Candidatus Thiomargarita nelsonii</name>
    <dbReference type="NCBI Taxonomy" id="1003181"/>
    <lineage>
        <taxon>Bacteria</taxon>
        <taxon>Pseudomonadati</taxon>
        <taxon>Pseudomonadota</taxon>
        <taxon>Gammaproteobacteria</taxon>
        <taxon>Thiotrichales</taxon>
        <taxon>Thiotrichaceae</taxon>
        <taxon>Thiomargarita</taxon>
    </lineage>
</organism>
<evidence type="ECO:0000256" key="1">
    <source>
        <dbReference type="SAM" id="Coils"/>
    </source>
</evidence>
<reference evidence="2 3" key="1">
    <citation type="submission" date="2016-05" db="EMBL/GenBank/DDBJ databases">
        <title>Single-cell genome of chain-forming Candidatus Thiomargarita nelsonii and comparison to other large sulfur-oxidizing bacteria.</title>
        <authorList>
            <person name="Winkel M."/>
            <person name="Salman V."/>
            <person name="Woyke T."/>
            <person name="Schulz-Vogt H."/>
            <person name="Richter M."/>
            <person name="Flood B."/>
            <person name="Bailey J."/>
            <person name="Amann R."/>
            <person name="Mussmann M."/>
        </authorList>
    </citation>
    <scope>NUCLEOTIDE SEQUENCE [LARGE SCALE GENOMIC DNA]</scope>
    <source>
        <strain evidence="2 3">THI036</strain>
    </source>
</reference>
<keyword evidence="3" id="KW-1185">Reference proteome</keyword>
<comment type="caution">
    <text evidence="2">The sequence shown here is derived from an EMBL/GenBank/DDBJ whole genome shotgun (WGS) entry which is preliminary data.</text>
</comment>
<protein>
    <submittedName>
        <fullName evidence="2">Uncharacterized protein</fullName>
    </submittedName>
</protein>
<name>A0A0A6P0G2_9GAMM</name>
<dbReference type="Proteomes" id="UP000076962">
    <property type="component" value="Unassembled WGS sequence"/>
</dbReference>